<dbReference type="InterPro" id="IPR003594">
    <property type="entry name" value="HATPase_dom"/>
</dbReference>
<feature type="domain" description="Histidine kinase/HSP90-like ATPase" evidence="5">
    <location>
        <begin position="264"/>
        <end position="350"/>
    </location>
</feature>
<dbReference type="EMBL" id="CADCUP010000156">
    <property type="protein sequence ID" value="CAA9403490.1"/>
    <property type="molecule type" value="Genomic_DNA"/>
</dbReference>
<dbReference type="InterPro" id="IPR050482">
    <property type="entry name" value="Sensor_HK_TwoCompSys"/>
</dbReference>
<evidence type="ECO:0000256" key="2">
    <source>
        <dbReference type="ARBA" id="ARBA00022777"/>
    </source>
</evidence>
<dbReference type="GO" id="GO:0000160">
    <property type="term" value="P:phosphorelay signal transduction system"/>
    <property type="evidence" value="ECO:0007669"/>
    <property type="project" value="UniProtKB-KW"/>
</dbReference>
<dbReference type="InterPro" id="IPR045975">
    <property type="entry name" value="DUF5931"/>
</dbReference>
<keyword evidence="4" id="KW-1133">Transmembrane helix</keyword>
<keyword evidence="4" id="KW-0812">Transmembrane</keyword>
<keyword evidence="4" id="KW-0472">Membrane</keyword>
<keyword evidence="2 7" id="KW-0418">Kinase</keyword>
<feature type="domain" description="DUF5931" evidence="6">
    <location>
        <begin position="3"/>
        <end position="144"/>
    </location>
</feature>
<feature type="transmembrane region" description="Helical" evidence="4">
    <location>
        <begin position="125"/>
        <end position="142"/>
    </location>
</feature>
<dbReference type="GO" id="GO:0016301">
    <property type="term" value="F:kinase activity"/>
    <property type="evidence" value="ECO:0007669"/>
    <property type="project" value="UniProtKB-KW"/>
</dbReference>
<dbReference type="Gene3D" id="3.30.565.10">
    <property type="entry name" value="Histidine kinase-like ATPase, C-terminal domain"/>
    <property type="match status" value="1"/>
</dbReference>
<feature type="transmembrane region" description="Helical" evidence="4">
    <location>
        <begin position="25"/>
        <end position="43"/>
    </location>
</feature>
<evidence type="ECO:0000256" key="3">
    <source>
        <dbReference type="ARBA" id="ARBA00023012"/>
    </source>
</evidence>
<keyword evidence="1" id="KW-0808">Transferase</keyword>
<dbReference type="InterPro" id="IPR036890">
    <property type="entry name" value="HATPase_C_sf"/>
</dbReference>
<evidence type="ECO:0000313" key="7">
    <source>
        <dbReference type="EMBL" id="CAA9403490.1"/>
    </source>
</evidence>
<dbReference type="PANTHER" id="PTHR24421:SF61">
    <property type="entry name" value="OXYGEN SENSOR HISTIDINE KINASE NREB"/>
    <property type="match status" value="1"/>
</dbReference>
<protein>
    <submittedName>
        <fullName evidence="7">Two-component system sensor kinase</fullName>
    </submittedName>
</protein>
<reference evidence="7" key="1">
    <citation type="submission" date="2020-02" db="EMBL/GenBank/DDBJ databases">
        <authorList>
            <person name="Meier V. D."/>
        </authorList>
    </citation>
    <scope>NUCLEOTIDE SEQUENCE</scope>
    <source>
        <strain evidence="7">AVDCRST_MAG06</strain>
    </source>
</reference>
<proteinExistence type="predicted"/>
<dbReference type="Pfam" id="PF19354">
    <property type="entry name" value="DUF5931"/>
    <property type="match status" value="1"/>
</dbReference>
<dbReference type="NCBIfam" id="NF047322">
    <property type="entry name" value="HK_morpho_MacS"/>
    <property type="match status" value="1"/>
</dbReference>
<dbReference type="Pfam" id="PF02518">
    <property type="entry name" value="HATPase_c"/>
    <property type="match status" value="1"/>
</dbReference>
<evidence type="ECO:0000256" key="4">
    <source>
        <dbReference type="SAM" id="Phobius"/>
    </source>
</evidence>
<organism evidence="7">
    <name type="scientific">uncultured Nocardioides sp</name>
    <dbReference type="NCBI Taxonomy" id="198441"/>
    <lineage>
        <taxon>Bacteria</taxon>
        <taxon>Bacillati</taxon>
        <taxon>Actinomycetota</taxon>
        <taxon>Actinomycetes</taxon>
        <taxon>Propionibacteriales</taxon>
        <taxon>Nocardioidaceae</taxon>
        <taxon>Nocardioides</taxon>
        <taxon>environmental samples</taxon>
    </lineage>
</organism>
<dbReference type="PANTHER" id="PTHR24421">
    <property type="entry name" value="NITRATE/NITRITE SENSOR PROTEIN NARX-RELATED"/>
    <property type="match status" value="1"/>
</dbReference>
<evidence type="ECO:0000259" key="6">
    <source>
        <dbReference type="Pfam" id="PF19354"/>
    </source>
</evidence>
<keyword evidence="3" id="KW-0902">Two-component regulatory system</keyword>
<feature type="transmembrane region" description="Helical" evidence="4">
    <location>
        <begin position="85"/>
        <end position="113"/>
    </location>
</feature>
<evidence type="ECO:0000259" key="5">
    <source>
        <dbReference type="Pfam" id="PF02518"/>
    </source>
</evidence>
<dbReference type="AlphaFoldDB" id="A0A6J4P1R6"/>
<gene>
    <name evidence="7" type="ORF">AVDCRST_MAG06-2355</name>
</gene>
<name>A0A6J4P1R6_9ACTN</name>
<sequence>MLRVVVTVNLVVLTFWRRDNFDRPVATALVVAALVGWTAFALWAYSSAVRRGPPLLVLDLATALGALLATPWLKGDDFNATLPGFWIMGVLLAWAVHWRWQGGLVAAALLSLVDLAIRPDLTQANYGNVFLLMIGGPIVGYLCQSLQQMAAERDLAQQAAASAGERARLARAVHDGVLQVLALVQRRGAELGGEFADLSRLAGEQESSLRSLIRQQDTLVTDAADADLAVALDDLGGPTVTVVTPGAAVPLPAYVVSEVVAATRACLDNVAVHVGPQAPAWVMLDATEDRVVVSVRDEGPGIPGDRLAAAEAEGRLGVSSSICGRLQDLGGTAELSTGSWGTEWELSVPRAGGAA</sequence>
<accession>A0A6J4P1R6</accession>
<evidence type="ECO:0000256" key="1">
    <source>
        <dbReference type="ARBA" id="ARBA00022679"/>
    </source>
</evidence>
<dbReference type="SUPFAM" id="SSF55874">
    <property type="entry name" value="ATPase domain of HSP90 chaperone/DNA topoisomerase II/histidine kinase"/>
    <property type="match status" value="1"/>
</dbReference>
<feature type="transmembrane region" description="Helical" evidence="4">
    <location>
        <begin position="55"/>
        <end position="73"/>
    </location>
</feature>